<dbReference type="Pfam" id="PF13202">
    <property type="entry name" value="EF-hand_5"/>
    <property type="match status" value="1"/>
</dbReference>
<accession>A0A3M0CQN2</accession>
<protein>
    <submittedName>
        <fullName evidence="4">EF hand domain-containing protein</fullName>
    </submittedName>
</protein>
<name>A0A3M0CQN2_9PROT</name>
<organism evidence="4 5">
    <name type="scientific">Eilatimonas milleporae</name>
    <dbReference type="NCBI Taxonomy" id="911205"/>
    <lineage>
        <taxon>Bacteria</taxon>
        <taxon>Pseudomonadati</taxon>
        <taxon>Pseudomonadota</taxon>
        <taxon>Alphaproteobacteria</taxon>
        <taxon>Kordiimonadales</taxon>
        <taxon>Kordiimonadaceae</taxon>
        <taxon>Eilatimonas</taxon>
    </lineage>
</organism>
<dbReference type="InterPro" id="IPR018247">
    <property type="entry name" value="EF_Hand_1_Ca_BS"/>
</dbReference>
<dbReference type="SUPFAM" id="SSF47473">
    <property type="entry name" value="EF-hand"/>
    <property type="match status" value="1"/>
</dbReference>
<dbReference type="GO" id="GO:0005509">
    <property type="term" value="F:calcium ion binding"/>
    <property type="evidence" value="ECO:0007669"/>
    <property type="project" value="InterPro"/>
</dbReference>
<keyword evidence="2" id="KW-1133">Transmembrane helix</keyword>
<dbReference type="Proteomes" id="UP000271227">
    <property type="component" value="Unassembled WGS sequence"/>
</dbReference>
<sequence length="187" mass="19792">MSASISDTAASTMPASILLILIVSMTITACAGKPDRPGFAGNGAGRMPPERIDAIRETMLARFDADGDGAMTCADVTTARSELFVKLDTNGDDSLSPKEYGAVSFEDRSFRFFEWNTVDSDRSGSISLAEFKAVPASRFSNIDTDDNCIVTTEEIVAFAREQMAGGNPTGGQRPGGPGGRRPRNVGV</sequence>
<reference evidence="4 5" key="1">
    <citation type="submission" date="2018-10" db="EMBL/GenBank/DDBJ databases">
        <title>Genomic Encyclopedia of Archaeal and Bacterial Type Strains, Phase II (KMG-II): from individual species to whole genera.</title>
        <authorList>
            <person name="Goeker M."/>
        </authorList>
    </citation>
    <scope>NUCLEOTIDE SEQUENCE [LARGE SCALE GENOMIC DNA]</scope>
    <source>
        <strain evidence="4 5">DSM 25217</strain>
    </source>
</reference>
<evidence type="ECO:0000259" key="3">
    <source>
        <dbReference type="Pfam" id="PF13202"/>
    </source>
</evidence>
<keyword evidence="5" id="KW-1185">Reference proteome</keyword>
<dbReference type="PROSITE" id="PS00018">
    <property type="entry name" value="EF_HAND_1"/>
    <property type="match status" value="2"/>
</dbReference>
<proteinExistence type="predicted"/>
<comment type="caution">
    <text evidence="4">The sequence shown here is derived from an EMBL/GenBank/DDBJ whole genome shotgun (WGS) entry which is preliminary data.</text>
</comment>
<evidence type="ECO:0000256" key="2">
    <source>
        <dbReference type="SAM" id="Phobius"/>
    </source>
</evidence>
<dbReference type="InterPro" id="IPR011992">
    <property type="entry name" value="EF-hand-dom_pair"/>
</dbReference>
<dbReference type="InParanoid" id="A0A3M0CQN2"/>
<feature type="compositionally biased region" description="Gly residues" evidence="1">
    <location>
        <begin position="167"/>
        <end position="179"/>
    </location>
</feature>
<feature type="transmembrane region" description="Helical" evidence="2">
    <location>
        <begin position="12"/>
        <end position="32"/>
    </location>
</feature>
<feature type="region of interest" description="Disordered" evidence="1">
    <location>
        <begin position="163"/>
        <end position="187"/>
    </location>
</feature>
<evidence type="ECO:0000313" key="5">
    <source>
        <dbReference type="Proteomes" id="UP000271227"/>
    </source>
</evidence>
<dbReference type="Gene3D" id="1.10.238.10">
    <property type="entry name" value="EF-hand"/>
    <property type="match status" value="2"/>
</dbReference>
<dbReference type="EMBL" id="REFR01000009">
    <property type="protein sequence ID" value="RMB11854.1"/>
    <property type="molecule type" value="Genomic_DNA"/>
</dbReference>
<dbReference type="RefSeq" id="WP_170163542.1">
    <property type="nucleotide sequence ID" value="NZ_REFR01000009.1"/>
</dbReference>
<keyword evidence="2" id="KW-0472">Membrane</keyword>
<gene>
    <name evidence="4" type="ORF">BXY39_0340</name>
</gene>
<feature type="domain" description="EF-hand" evidence="3">
    <location>
        <begin position="118"/>
        <end position="134"/>
    </location>
</feature>
<evidence type="ECO:0000313" key="4">
    <source>
        <dbReference type="EMBL" id="RMB11854.1"/>
    </source>
</evidence>
<dbReference type="InterPro" id="IPR002048">
    <property type="entry name" value="EF_hand_dom"/>
</dbReference>
<keyword evidence="2" id="KW-0812">Transmembrane</keyword>
<dbReference type="AlphaFoldDB" id="A0A3M0CQN2"/>
<evidence type="ECO:0000256" key="1">
    <source>
        <dbReference type="SAM" id="MobiDB-lite"/>
    </source>
</evidence>